<evidence type="ECO:0000313" key="1">
    <source>
        <dbReference type="EMBL" id="QDP95393.1"/>
    </source>
</evidence>
<dbReference type="EMBL" id="CP041692">
    <property type="protein sequence ID" value="QDP95393.1"/>
    <property type="molecule type" value="Genomic_DNA"/>
</dbReference>
<dbReference type="RefSeq" id="WP_143985366.1">
    <property type="nucleotide sequence ID" value="NZ_CP041692.1"/>
</dbReference>
<dbReference type="KEGG" id="mik:FOE78_05210"/>
<keyword evidence="2" id="KW-1185">Reference proteome</keyword>
<name>A0A516PW38_9ACTN</name>
<protein>
    <submittedName>
        <fullName evidence="1">Uncharacterized protein</fullName>
    </submittedName>
</protein>
<accession>A0A516PW38</accession>
<evidence type="ECO:0000313" key="2">
    <source>
        <dbReference type="Proteomes" id="UP000319263"/>
    </source>
</evidence>
<organism evidence="1 2">
    <name type="scientific">Microlunatus elymi</name>
    <dbReference type="NCBI Taxonomy" id="2596828"/>
    <lineage>
        <taxon>Bacteria</taxon>
        <taxon>Bacillati</taxon>
        <taxon>Actinomycetota</taxon>
        <taxon>Actinomycetes</taxon>
        <taxon>Propionibacteriales</taxon>
        <taxon>Propionibacteriaceae</taxon>
        <taxon>Microlunatus</taxon>
    </lineage>
</organism>
<dbReference type="AlphaFoldDB" id="A0A516PW38"/>
<sequence length="370" mass="42455">MGQQRQLLFDNFERTDATPSTRRESSCEFLNRIAGEYWKHPRALMQEWLDRIPSDEEYNDLRQRFRSRDDEQFRSAFLELYLHESLARAGYTVTIHPHVQGTSRRPDFLAQRDVVRFFIEAIAPGSTPAEKAAAQRRAVLFDTVNRLGDPNFMLWLDELDEGTSQPASARLRGNLQRWLTDLDPDAPWDADAAPTHRWEHEGWTVTFRAVPKKPEARGTRPDDRAIGVYGHTDVDFIDDAPAIKKALATKHHEYGDLGAPFIIAIGTYIHDRDRWHSCNAMYGHVAVQFGKAPDGTIVTREVRLPDGYFGTPPGWTNRNVSGVLLVNQLMPYHVQRAETTLWRHPNPVHELPESRRVAGRYPQSCRQHAS</sequence>
<dbReference type="OrthoDB" id="5288829at2"/>
<gene>
    <name evidence="1" type="ORF">FOE78_05210</name>
</gene>
<reference evidence="1 2" key="1">
    <citation type="submission" date="2019-07" db="EMBL/GenBank/DDBJ databases">
        <title>Microlunatus dokdonensis sp. nov. isolated from the rhizospheric soil of the wild plant Elymus tsukushiensis.</title>
        <authorList>
            <person name="Ghim S.-Y."/>
            <person name="Hwang Y.-J."/>
            <person name="Son J.-S."/>
            <person name="Shin J.-H."/>
        </authorList>
    </citation>
    <scope>NUCLEOTIDE SEQUENCE [LARGE SCALE GENOMIC DNA]</scope>
    <source>
        <strain evidence="1 2">KUDC0627</strain>
    </source>
</reference>
<dbReference type="Proteomes" id="UP000319263">
    <property type="component" value="Chromosome"/>
</dbReference>
<proteinExistence type="predicted"/>